<organism evidence="1">
    <name type="scientific">Rhizophora mucronata</name>
    <name type="common">Asiatic mangrove</name>
    <dbReference type="NCBI Taxonomy" id="61149"/>
    <lineage>
        <taxon>Eukaryota</taxon>
        <taxon>Viridiplantae</taxon>
        <taxon>Streptophyta</taxon>
        <taxon>Embryophyta</taxon>
        <taxon>Tracheophyta</taxon>
        <taxon>Spermatophyta</taxon>
        <taxon>Magnoliopsida</taxon>
        <taxon>eudicotyledons</taxon>
        <taxon>Gunneridae</taxon>
        <taxon>Pentapetalae</taxon>
        <taxon>rosids</taxon>
        <taxon>fabids</taxon>
        <taxon>Malpighiales</taxon>
        <taxon>Rhizophoraceae</taxon>
        <taxon>Rhizophora</taxon>
    </lineage>
</organism>
<name>A0A2P2NTS6_RHIMU</name>
<dbReference type="EMBL" id="GGEC01065360">
    <property type="protein sequence ID" value="MBX45844.1"/>
    <property type="molecule type" value="Transcribed_RNA"/>
</dbReference>
<proteinExistence type="predicted"/>
<accession>A0A2P2NTS6</accession>
<dbReference type="AlphaFoldDB" id="A0A2P2NTS6"/>
<evidence type="ECO:0000313" key="1">
    <source>
        <dbReference type="EMBL" id="MBX45844.1"/>
    </source>
</evidence>
<sequence length="58" mass="6663">MLQDSETEVICLSTKELQQNKIITKPYSCSENKMIFSTFHTRAQMNLIMAPKQGLQIT</sequence>
<protein>
    <submittedName>
        <fullName evidence="1">Uncharacterized protein</fullName>
    </submittedName>
</protein>
<reference evidence="1" key="1">
    <citation type="submission" date="2018-02" db="EMBL/GenBank/DDBJ databases">
        <title>Rhizophora mucronata_Transcriptome.</title>
        <authorList>
            <person name="Meera S.P."/>
            <person name="Sreeshan A."/>
            <person name="Augustine A."/>
        </authorList>
    </citation>
    <scope>NUCLEOTIDE SEQUENCE</scope>
    <source>
        <tissue evidence="1">Leaf</tissue>
    </source>
</reference>